<organism evidence="3">
    <name type="scientific">Colletotrichum graminicola (strain M1.001 / M2 / FGSC 10212)</name>
    <name type="common">Maize anthracnose fungus</name>
    <name type="synonym">Glomerella graminicola</name>
    <dbReference type="NCBI Taxonomy" id="645133"/>
    <lineage>
        <taxon>Eukaryota</taxon>
        <taxon>Fungi</taxon>
        <taxon>Dikarya</taxon>
        <taxon>Ascomycota</taxon>
        <taxon>Pezizomycotina</taxon>
        <taxon>Sordariomycetes</taxon>
        <taxon>Hypocreomycetidae</taxon>
        <taxon>Glomerellales</taxon>
        <taxon>Glomerellaceae</taxon>
        <taxon>Colletotrichum</taxon>
        <taxon>Colletotrichum graminicola species complex</taxon>
    </lineage>
</organism>
<keyword evidence="3" id="KW-1185">Reference proteome</keyword>
<feature type="compositionally biased region" description="Polar residues" evidence="1">
    <location>
        <begin position="1"/>
        <end position="12"/>
    </location>
</feature>
<evidence type="ECO:0008006" key="4">
    <source>
        <dbReference type="Google" id="ProtNLM"/>
    </source>
</evidence>
<evidence type="ECO:0000256" key="1">
    <source>
        <dbReference type="SAM" id="MobiDB-lite"/>
    </source>
</evidence>
<gene>
    <name evidence="2" type="ORF">GLRG_06467</name>
</gene>
<evidence type="ECO:0000313" key="2">
    <source>
        <dbReference type="EMBL" id="EFQ31323.1"/>
    </source>
</evidence>
<feature type="compositionally biased region" description="Polar residues" evidence="1">
    <location>
        <begin position="394"/>
        <end position="415"/>
    </location>
</feature>
<dbReference type="HOGENOM" id="CLU_322882_0_0_1"/>
<proteinExistence type="predicted"/>
<accession>E3QKD5</accession>
<dbReference type="RefSeq" id="XP_008095343.1">
    <property type="nucleotide sequence ID" value="XM_008097152.1"/>
</dbReference>
<reference evidence="3" key="1">
    <citation type="journal article" date="2012" name="Nat. Genet.">
        <title>Lifestyle transitions in plant pathogenic Colletotrichum fungi deciphered by genome and transcriptome analyses.</title>
        <authorList>
            <person name="O'Connell R.J."/>
            <person name="Thon M.R."/>
            <person name="Hacquard S."/>
            <person name="Amyotte S.G."/>
            <person name="Kleemann J."/>
            <person name="Torres M.F."/>
            <person name="Damm U."/>
            <person name="Buiate E.A."/>
            <person name="Epstein L."/>
            <person name="Alkan N."/>
            <person name="Altmueller J."/>
            <person name="Alvarado-Balderrama L."/>
            <person name="Bauser C.A."/>
            <person name="Becker C."/>
            <person name="Birren B.W."/>
            <person name="Chen Z."/>
            <person name="Choi J."/>
            <person name="Crouch J.A."/>
            <person name="Duvick J.P."/>
            <person name="Farman M.A."/>
            <person name="Gan P."/>
            <person name="Heiman D."/>
            <person name="Henrissat B."/>
            <person name="Howard R.J."/>
            <person name="Kabbage M."/>
            <person name="Koch C."/>
            <person name="Kracher B."/>
            <person name="Kubo Y."/>
            <person name="Law A.D."/>
            <person name="Lebrun M.-H."/>
            <person name="Lee Y.-H."/>
            <person name="Miyara I."/>
            <person name="Moore N."/>
            <person name="Neumann U."/>
            <person name="Nordstroem K."/>
            <person name="Panaccione D.G."/>
            <person name="Panstruga R."/>
            <person name="Place M."/>
            <person name="Proctor R.H."/>
            <person name="Prusky D."/>
            <person name="Rech G."/>
            <person name="Reinhardt R."/>
            <person name="Rollins J.A."/>
            <person name="Rounsley S."/>
            <person name="Schardl C.L."/>
            <person name="Schwartz D.C."/>
            <person name="Shenoy N."/>
            <person name="Shirasu K."/>
            <person name="Sikhakolli U.R."/>
            <person name="Stueber K."/>
            <person name="Sukno S.A."/>
            <person name="Sweigard J.A."/>
            <person name="Takano Y."/>
            <person name="Takahara H."/>
            <person name="Trail F."/>
            <person name="van der Does H.C."/>
            <person name="Voll L.M."/>
            <person name="Will I."/>
            <person name="Young S."/>
            <person name="Zeng Q."/>
            <person name="Zhang J."/>
            <person name="Zhou S."/>
            <person name="Dickman M.B."/>
            <person name="Schulze-Lefert P."/>
            <person name="Ver Loren van Themaat E."/>
            <person name="Ma L.-J."/>
            <person name="Vaillancourt L.J."/>
        </authorList>
    </citation>
    <scope>NUCLEOTIDE SEQUENCE [LARGE SCALE GENOMIC DNA]</scope>
    <source>
        <strain evidence="3">M1.001 / M2 / FGSC 10212</strain>
    </source>
</reference>
<feature type="region of interest" description="Disordered" evidence="1">
    <location>
        <begin position="353"/>
        <end position="498"/>
    </location>
</feature>
<protein>
    <recommendedName>
        <fullName evidence="4">Zn(II)2Cys6 transcription factor</fullName>
    </recommendedName>
</protein>
<dbReference type="Proteomes" id="UP000008782">
    <property type="component" value="Unassembled WGS sequence"/>
</dbReference>
<dbReference type="OrthoDB" id="5425448at2759"/>
<evidence type="ECO:0000313" key="3">
    <source>
        <dbReference type="Proteomes" id="UP000008782"/>
    </source>
</evidence>
<dbReference type="GeneID" id="24411832"/>
<dbReference type="eggNOG" id="ENOG502SJ37">
    <property type="taxonomic scope" value="Eukaryota"/>
</dbReference>
<dbReference type="EMBL" id="GG697354">
    <property type="protein sequence ID" value="EFQ31323.1"/>
    <property type="molecule type" value="Genomic_DNA"/>
</dbReference>
<feature type="region of interest" description="Disordered" evidence="1">
    <location>
        <begin position="1"/>
        <end position="40"/>
    </location>
</feature>
<sequence>MTHSFNTNTNANIPFPWAAQPFDDPSGPPWMPNGGPSAQSVGRARLLSTDAPRNDASLIKDFNDELPDPGVHDNSLTQSSWTLVDAALAGPTDLPFDLAIDNDIHLDAAKPLSYDIAATSSRASSTGIDDESIVISLPEDLYDVGFSASYGDTVLSDINSPGTSFSDANPSTNPSLENSLVSSRCPYLSSQAESFRAGASSWNAMRASQSSITNANSNLQGIGSASTPTSLPRQNTSALSTGLADQSLYHASGTSPSSEYFNQWSLCASNDAMGSFDEVMPDDSPLSEAFFSDVASQPGPSFVIVPPEKPDVTMGDIDDFATSEFLMASETHPIDYYLSATYAAAQLAEPRSVPMPQASAANAVGRLSVPSRRARRKSDPGRMNPHVRPHASASRLQPTTSSANLSPRVSPTQNPRACFPSAAESPRFQRMRSTDPARVSGVALPMSIASRPRRLTDPGQPTDGQAVMPRLSRPGPARGRRQGPMDPVSRGQAKETRNRKMVCIRCKHSKQKRDDNDSLDGSCNGCKKHGGSQRWPGPCIKAHFEDLILAGSCNYVSSHAIHHPTLGHITRIRRELPRQIDLNVLLARLDQARQKFNVKVYQDGRPLYVLDLDCCHKYIQGLRQQMDAGEYDFATFIDRDILRTDPRNDDWERCMTQTATPWGDWLSLLSSVNNMPSRASFSYVSKPYYPTPVGAVGEQPMNVEDSDEADNLILAAQLARIMCRKLEVKAYQHLQRLLHESGTMEDGRVLAFLQSLGRILLTLRWRLSWWAAAPEVVGTSDDEGDGNDTANRQRVEQRVQSLCRVLYFYYCYVRRRLPVWTNIGTLSGIRSRYPDTQREVWDDFPGDESLEGFAAWMERGRGLIVEAGVGSQAQPRSIGLVA</sequence>
<dbReference type="VEuPathDB" id="FungiDB:GLRG_06467"/>
<name>E3QKD5_COLGM</name>
<dbReference type="AlphaFoldDB" id="E3QKD5"/>